<evidence type="ECO:0000313" key="2">
    <source>
        <dbReference type="EMBL" id="MFD1484983.1"/>
    </source>
</evidence>
<evidence type="ECO:0000313" key="3">
    <source>
        <dbReference type="Proteomes" id="UP001597252"/>
    </source>
</evidence>
<proteinExistence type="predicted"/>
<sequence>MRFSLFDWLLLGFALIGCIALAVIQAYLPAVVLAALMVVALLIHRSSGRPSQLL</sequence>
<keyword evidence="1" id="KW-1133">Transmembrane helix</keyword>
<keyword evidence="1" id="KW-0812">Transmembrane</keyword>
<accession>A0ABW4E6X1</accession>
<dbReference type="Proteomes" id="UP001597252">
    <property type="component" value="Unassembled WGS sequence"/>
</dbReference>
<dbReference type="RefSeq" id="WP_164508406.1">
    <property type="nucleotide sequence ID" value="NZ_JBHTON010000019.1"/>
</dbReference>
<comment type="caution">
    <text evidence="2">The sequence shown here is derived from an EMBL/GenBank/DDBJ whole genome shotgun (WGS) entry which is preliminary data.</text>
</comment>
<dbReference type="EMBL" id="JBHTON010000019">
    <property type="protein sequence ID" value="MFD1484983.1"/>
    <property type="molecule type" value="Genomic_DNA"/>
</dbReference>
<protein>
    <submittedName>
        <fullName evidence="2">Uncharacterized protein</fullName>
    </submittedName>
</protein>
<name>A0ABW4E6X1_9LACO</name>
<keyword evidence="3" id="KW-1185">Reference proteome</keyword>
<dbReference type="PROSITE" id="PS51257">
    <property type="entry name" value="PROKAR_LIPOPROTEIN"/>
    <property type="match status" value="1"/>
</dbReference>
<keyword evidence="1" id="KW-0472">Membrane</keyword>
<evidence type="ECO:0000256" key="1">
    <source>
        <dbReference type="SAM" id="Phobius"/>
    </source>
</evidence>
<feature type="transmembrane region" description="Helical" evidence="1">
    <location>
        <begin position="12"/>
        <end position="43"/>
    </location>
</feature>
<reference evidence="3" key="1">
    <citation type="journal article" date="2019" name="Int. J. Syst. Evol. Microbiol.">
        <title>The Global Catalogue of Microorganisms (GCM) 10K type strain sequencing project: providing services to taxonomists for standard genome sequencing and annotation.</title>
        <authorList>
            <consortium name="The Broad Institute Genomics Platform"/>
            <consortium name="The Broad Institute Genome Sequencing Center for Infectious Disease"/>
            <person name="Wu L."/>
            <person name="Ma J."/>
        </authorList>
    </citation>
    <scope>NUCLEOTIDE SEQUENCE [LARGE SCALE GENOMIC DNA]</scope>
    <source>
        <strain evidence="3">CCM 8903</strain>
    </source>
</reference>
<organism evidence="2 3">
    <name type="scientific">Lacticaseibacillus baoqingensis</name>
    <dbReference type="NCBI Taxonomy" id="2486013"/>
    <lineage>
        <taxon>Bacteria</taxon>
        <taxon>Bacillati</taxon>
        <taxon>Bacillota</taxon>
        <taxon>Bacilli</taxon>
        <taxon>Lactobacillales</taxon>
        <taxon>Lactobacillaceae</taxon>
        <taxon>Lacticaseibacillus</taxon>
    </lineage>
</organism>
<gene>
    <name evidence="2" type="ORF">ACFQ5J_07050</name>
</gene>